<evidence type="ECO:0000313" key="1">
    <source>
        <dbReference type="EnsemblPlants" id="AVESA.00010b.r2.1AG0025180.1.CDS"/>
    </source>
</evidence>
<dbReference type="Proteomes" id="UP001732700">
    <property type="component" value="Chromosome 1A"/>
</dbReference>
<accession>A0ACD5TBK5</accession>
<reference evidence="1" key="2">
    <citation type="submission" date="2025-09" db="UniProtKB">
        <authorList>
            <consortium name="EnsemblPlants"/>
        </authorList>
    </citation>
    <scope>IDENTIFICATION</scope>
</reference>
<organism evidence="1 2">
    <name type="scientific">Avena sativa</name>
    <name type="common">Oat</name>
    <dbReference type="NCBI Taxonomy" id="4498"/>
    <lineage>
        <taxon>Eukaryota</taxon>
        <taxon>Viridiplantae</taxon>
        <taxon>Streptophyta</taxon>
        <taxon>Embryophyta</taxon>
        <taxon>Tracheophyta</taxon>
        <taxon>Spermatophyta</taxon>
        <taxon>Magnoliopsida</taxon>
        <taxon>Liliopsida</taxon>
        <taxon>Poales</taxon>
        <taxon>Poaceae</taxon>
        <taxon>BOP clade</taxon>
        <taxon>Pooideae</taxon>
        <taxon>Poodae</taxon>
        <taxon>Poeae</taxon>
        <taxon>Poeae Chloroplast Group 1 (Aveneae type)</taxon>
        <taxon>Aveninae</taxon>
        <taxon>Avena</taxon>
    </lineage>
</organism>
<dbReference type="EnsemblPlants" id="AVESA.00010b.r2.1AG0025180.1">
    <property type="protein sequence ID" value="AVESA.00010b.r2.1AG0025180.1.CDS"/>
    <property type="gene ID" value="AVESA.00010b.r2.1AG0025180"/>
</dbReference>
<evidence type="ECO:0000313" key="2">
    <source>
        <dbReference type="Proteomes" id="UP001732700"/>
    </source>
</evidence>
<proteinExistence type="predicted"/>
<protein>
    <submittedName>
        <fullName evidence="1">Uncharacterized protein</fullName>
    </submittedName>
</protein>
<reference evidence="1" key="1">
    <citation type="submission" date="2021-05" db="EMBL/GenBank/DDBJ databases">
        <authorList>
            <person name="Scholz U."/>
            <person name="Mascher M."/>
            <person name="Fiebig A."/>
        </authorList>
    </citation>
    <scope>NUCLEOTIDE SEQUENCE [LARGE SCALE GENOMIC DNA]</scope>
</reference>
<sequence length="660" mass="74873">MADGEGGRGEGRGSSECLPMDDLVEAMLRNSQALAEALAADRARREAADRIQRESWEAALKEKDAEIDRLRAEAAEANKKLQADASRKVRWEAAYELLLGANQKLAELRDADMEDSRNCAETPNSKLTQVESCTKLSQNTVDHTASDFRKLKHDYETLSSKKDKEVSALLSENDSLRSQLDIMQRDNAELLKNKEVEAAQALKLQKSVDELKVLAKKKDDEIARLQAEAVGAKKEHDKDMSALLSEKDSVHNQLSIMQWDYTELLKSKKVLSQKKDHEIVILRAEAVGAKKKVQKMHSLVKEKDDEIQRLKGQHAESVQKQYKDISVTHKRSRSGDPAVTVRDKPEYNGTRQTVEEVYISETRTVENDEQDESTHKRRRASSMSNDDEKSGSDGDDDEQIGSEEGGDKQPGSDEDGDKETGNDEDGGEQSGSEEDGDKQTGSDDDEQSGSGEDGDGDGDDNDDQSGSDEEITHFRFQKPLRNPKRKRRACFLPFLYKNRRKRDVMTWWGWSAPAPLRSKKLEISKGRRFFRDTGNWKEYVEAVNDSLVDQPDKHKEFVWFLRNFEDWRVRDVARIMKIILDGQPKLLRQFNRFLPKNCQIYVKEEEEKRQPAVEQQRQRGVPPPPGQLPSESPSASAAASLIKLKEVEQQLKWEGVRLSC</sequence>
<name>A0ACD5TBK5_AVESA</name>
<keyword evidence="2" id="KW-1185">Reference proteome</keyword>